<sequence length="289" mass="31197">MAAGLKVFKENGQLLFDTEKITYGLLKSGYMTEQIRWPRLALRSAQLPPSEPGSYDLTNPMDPMYGFSVTGAVAPIVFINGSGVSCGSSQVGDTTTFYYLMAGPDTKFYYFDTMRNTMFGAGLKCYDPSGNLTFNSLQYPLNIVARVQAPPPANQSPTGGWGVVYQGGVRGWDRKVSDPSTPWYYTCRSPISIGAGNFAASITFSRSFGGGAMSPSTSHPGGLAPAYSNLMTYMDGCWGSAGGVYFMSCDAARTTMYISSSSTSLFFDIPLVYPTALVINADNYPFPFN</sequence>
<reference evidence="1 2" key="1">
    <citation type="submission" date="2023-12" db="EMBL/GenBank/DDBJ databases">
        <title>Pseudomonas machongensis sp. nov., isolated from wilted pepper plants (Capsicum annuum).</title>
        <authorList>
            <person name="Qiu M."/>
            <person name="Li Y."/>
            <person name="Liu Q."/>
            <person name="Zhang X."/>
            <person name="Huang Y."/>
            <person name="Guo R."/>
            <person name="Hu M."/>
            <person name="Zhou J."/>
            <person name="Zhou X."/>
        </authorList>
    </citation>
    <scope>NUCLEOTIDE SEQUENCE [LARGE SCALE GENOMIC DNA]</scope>
    <source>
        <strain evidence="1 2">MH2</strain>
    </source>
</reference>
<dbReference type="RefSeq" id="WP_323453877.1">
    <property type="nucleotide sequence ID" value="NZ_JAYFUI010000186.1"/>
</dbReference>
<organism evidence="1 2">
    <name type="scientific">Pseudomonas machongensis</name>
    <dbReference type="NCBI Taxonomy" id="3110229"/>
    <lineage>
        <taxon>Bacteria</taxon>
        <taxon>Pseudomonadati</taxon>
        <taxon>Pseudomonadota</taxon>
        <taxon>Gammaproteobacteria</taxon>
        <taxon>Pseudomonadales</taxon>
        <taxon>Pseudomonadaceae</taxon>
        <taxon>Pseudomonas</taxon>
    </lineage>
</organism>
<protein>
    <recommendedName>
        <fullName evidence="3">Virion structural protein</fullName>
    </recommendedName>
</protein>
<accession>A0ABU5VKC1</accession>
<gene>
    <name evidence="1" type="ORF">VA602_18105</name>
</gene>
<dbReference type="Proteomes" id="UP001302573">
    <property type="component" value="Unassembled WGS sequence"/>
</dbReference>
<evidence type="ECO:0000313" key="1">
    <source>
        <dbReference type="EMBL" id="MEA5673238.1"/>
    </source>
</evidence>
<name>A0ABU5VKC1_9PSED</name>
<evidence type="ECO:0000313" key="2">
    <source>
        <dbReference type="Proteomes" id="UP001302573"/>
    </source>
</evidence>
<proteinExistence type="predicted"/>
<keyword evidence="2" id="KW-1185">Reference proteome</keyword>
<dbReference type="EMBL" id="JAYFUI010000186">
    <property type="protein sequence ID" value="MEA5673238.1"/>
    <property type="molecule type" value="Genomic_DNA"/>
</dbReference>
<evidence type="ECO:0008006" key="3">
    <source>
        <dbReference type="Google" id="ProtNLM"/>
    </source>
</evidence>
<comment type="caution">
    <text evidence="1">The sequence shown here is derived from an EMBL/GenBank/DDBJ whole genome shotgun (WGS) entry which is preliminary data.</text>
</comment>